<evidence type="ECO:0000313" key="2">
    <source>
        <dbReference type="EMBL" id="QJW97200.1"/>
    </source>
</evidence>
<feature type="compositionally biased region" description="Low complexity" evidence="1">
    <location>
        <begin position="45"/>
        <end position="55"/>
    </location>
</feature>
<accession>A0A6M5YUV0</accession>
<dbReference type="Proteomes" id="UP000503447">
    <property type="component" value="Chromosome"/>
</dbReference>
<evidence type="ECO:0000313" key="3">
    <source>
        <dbReference type="Proteomes" id="UP000503447"/>
    </source>
</evidence>
<sequence>MHVDDRLQPLDDLFRLGGLAPVDERRGRRDDGAAPGRAPRRGGRRWCAARSPTAARPRRRPRPPRSRPGRGARATGNRSRRRG</sequence>
<reference evidence="3" key="1">
    <citation type="submission" date="2020-05" db="EMBL/GenBank/DDBJ databases">
        <title>Frigoriglobus tundricola gen. nov., sp. nov., a psychrotolerant cellulolytic planctomycete of the family Gemmataceae with two divergent copies of 16S rRNA gene.</title>
        <authorList>
            <person name="Kulichevskaya I.S."/>
            <person name="Ivanova A.A."/>
            <person name="Naumoff D.G."/>
            <person name="Beletsky A.V."/>
            <person name="Rijpstra W.I.C."/>
            <person name="Sinninghe Damste J.S."/>
            <person name="Mardanov A.V."/>
            <person name="Ravin N.V."/>
            <person name="Dedysh S.N."/>
        </authorList>
    </citation>
    <scope>NUCLEOTIDE SEQUENCE [LARGE SCALE GENOMIC DNA]</scope>
    <source>
        <strain evidence="3">PL17</strain>
    </source>
</reference>
<feature type="compositionally biased region" description="Basic and acidic residues" evidence="1">
    <location>
        <begin position="22"/>
        <end position="32"/>
    </location>
</feature>
<feature type="region of interest" description="Disordered" evidence="1">
    <location>
        <begin position="19"/>
        <end position="83"/>
    </location>
</feature>
<dbReference type="EMBL" id="CP053452">
    <property type="protein sequence ID" value="QJW97200.1"/>
    <property type="molecule type" value="Genomic_DNA"/>
</dbReference>
<protein>
    <submittedName>
        <fullName evidence="2">Uncharacterized protein</fullName>
    </submittedName>
</protein>
<proteinExistence type="predicted"/>
<gene>
    <name evidence="2" type="ORF">FTUN_4765</name>
</gene>
<dbReference type="KEGG" id="ftj:FTUN_4765"/>
<feature type="compositionally biased region" description="Basic residues" evidence="1">
    <location>
        <begin position="56"/>
        <end position="70"/>
    </location>
</feature>
<keyword evidence="3" id="KW-1185">Reference proteome</keyword>
<name>A0A6M5YUV0_9BACT</name>
<dbReference type="AlphaFoldDB" id="A0A6M5YUV0"/>
<organism evidence="2 3">
    <name type="scientific">Frigoriglobus tundricola</name>
    <dbReference type="NCBI Taxonomy" id="2774151"/>
    <lineage>
        <taxon>Bacteria</taxon>
        <taxon>Pseudomonadati</taxon>
        <taxon>Planctomycetota</taxon>
        <taxon>Planctomycetia</taxon>
        <taxon>Gemmatales</taxon>
        <taxon>Gemmataceae</taxon>
        <taxon>Frigoriglobus</taxon>
    </lineage>
</organism>
<evidence type="ECO:0000256" key="1">
    <source>
        <dbReference type="SAM" id="MobiDB-lite"/>
    </source>
</evidence>